<evidence type="ECO:0000313" key="5">
    <source>
        <dbReference type="EMBL" id="HIZ53816.1"/>
    </source>
</evidence>
<proteinExistence type="inferred from homology"/>
<gene>
    <name evidence="5" type="ORF">IAA20_07740</name>
</gene>
<dbReference type="Gene3D" id="1.10.443.10">
    <property type="entry name" value="Intergrase catalytic core"/>
    <property type="match status" value="1"/>
</dbReference>
<keyword evidence="3" id="KW-0238">DNA-binding</keyword>
<reference evidence="5" key="1">
    <citation type="journal article" date="2021" name="PeerJ">
        <title>Extensive microbial diversity within the chicken gut microbiome revealed by metagenomics and culture.</title>
        <authorList>
            <person name="Gilroy R."/>
            <person name="Ravi A."/>
            <person name="Getino M."/>
            <person name="Pursley I."/>
            <person name="Horton D.L."/>
            <person name="Alikhan N.F."/>
            <person name="Baker D."/>
            <person name="Gharbi K."/>
            <person name="Hall N."/>
            <person name="Watson M."/>
            <person name="Adriaenssens E.M."/>
            <person name="Foster-Nyarko E."/>
            <person name="Jarju S."/>
            <person name="Secka A."/>
            <person name="Antonio M."/>
            <person name="Oren A."/>
            <person name="Chaudhuri R.R."/>
            <person name="La Ragione R."/>
            <person name="Hildebrand F."/>
            <person name="Pallen M.J."/>
        </authorList>
    </citation>
    <scope>NUCLEOTIDE SEQUENCE</scope>
    <source>
        <strain evidence="5">CHK172-16539</strain>
    </source>
</reference>
<dbReference type="InterPro" id="IPR011010">
    <property type="entry name" value="DNA_brk_join_enz"/>
</dbReference>
<dbReference type="InterPro" id="IPR010998">
    <property type="entry name" value="Integrase_recombinase_N"/>
</dbReference>
<name>A0A9D2JHP1_9ENTE</name>
<dbReference type="GO" id="GO:0015074">
    <property type="term" value="P:DNA integration"/>
    <property type="evidence" value="ECO:0007669"/>
    <property type="project" value="UniProtKB-KW"/>
</dbReference>
<comment type="similarity">
    <text evidence="1">Belongs to the 'phage' integrase family.</text>
</comment>
<dbReference type="GO" id="GO:0003677">
    <property type="term" value="F:DNA binding"/>
    <property type="evidence" value="ECO:0007669"/>
    <property type="project" value="UniProtKB-KW"/>
</dbReference>
<keyword evidence="2" id="KW-0229">DNA integration</keyword>
<dbReference type="AlphaFoldDB" id="A0A9D2JHP1"/>
<accession>A0A9D2JHP1</accession>
<evidence type="ECO:0000256" key="1">
    <source>
        <dbReference type="ARBA" id="ARBA00008857"/>
    </source>
</evidence>
<dbReference type="Proteomes" id="UP000824063">
    <property type="component" value="Unassembled WGS sequence"/>
</dbReference>
<keyword evidence="4" id="KW-0233">DNA recombination</keyword>
<protein>
    <recommendedName>
        <fullName evidence="7">Site-specific integrase</fullName>
    </recommendedName>
</protein>
<dbReference type="EMBL" id="DXBN01000174">
    <property type="protein sequence ID" value="HIZ53816.1"/>
    <property type="molecule type" value="Genomic_DNA"/>
</dbReference>
<comment type="caution">
    <text evidence="5">The sequence shown here is derived from an EMBL/GenBank/DDBJ whole genome shotgun (WGS) entry which is preliminary data.</text>
</comment>
<evidence type="ECO:0008006" key="7">
    <source>
        <dbReference type="Google" id="ProtNLM"/>
    </source>
</evidence>
<evidence type="ECO:0000256" key="3">
    <source>
        <dbReference type="ARBA" id="ARBA00023125"/>
    </source>
</evidence>
<reference evidence="5" key="2">
    <citation type="submission" date="2021-04" db="EMBL/GenBank/DDBJ databases">
        <authorList>
            <person name="Gilroy R."/>
        </authorList>
    </citation>
    <scope>NUCLEOTIDE SEQUENCE</scope>
    <source>
        <strain evidence="5">CHK172-16539</strain>
    </source>
</reference>
<sequence length="252" mass="30099">MSKKFRKDFRLTGQRFRETRSSIEEAKELERKFEWYIDSAKFGDFTSFEKNSKPEETNKEILFKDFYEDIWLNEYKNGRTAKASNKVPTQITVKQTKNIFKCKILPAFGDYSISYLNDNKQLVVKILNEIAEPYANIKTIKSYFNQIFDLAEFEEIIEVNKIEKSLRRVTDVRKQEIISKKNRVNQALTASELRSWLQAFETELDNKSLIFMDYLLFQLTLKTGIRKSEAYAFQWKHVNFKKEDYLFRTKLS</sequence>
<dbReference type="GO" id="GO:0006310">
    <property type="term" value="P:DNA recombination"/>
    <property type="evidence" value="ECO:0007669"/>
    <property type="project" value="UniProtKB-KW"/>
</dbReference>
<dbReference type="InterPro" id="IPR013762">
    <property type="entry name" value="Integrase-like_cat_sf"/>
</dbReference>
<organism evidence="5 6">
    <name type="scientific">Candidatus Enterococcus avicola</name>
    <dbReference type="NCBI Taxonomy" id="2838561"/>
    <lineage>
        <taxon>Bacteria</taxon>
        <taxon>Bacillati</taxon>
        <taxon>Bacillota</taxon>
        <taxon>Bacilli</taxon>
        <taxon>Lactobacillales</taxon>
        <taxon>Enterococcaceae</taxon>
        <taxon>Enterococcus</taxon>
    </lineage>
</organism>
<evidence type="ECO:0000256" key="4">
    <source>
        <dbReference type="ARBA" id="ARBA00023172"/>
    </source>
</evidence>
<dbReference type="PANTHER" id="PTHR30629:SF2">
    <property type="entry name" value="PROPHAGE INTEGRASE INTS-RELATED"/>
    <property type="match status" value="1"/>
</dbReference>
<dbReference type="PANTHER" id="PTHR30629">
    <property type="entry name" value="PROPHAGE INTEGRASE"/>
    <property type="match status" value="1"/>
</dbReference>
<dbReference type="SUPFAM" id="SSF56349">
    <property type="entry name" value="DNA breaking-rejoining enzymes"/>
    <property type="match status" value="1"/>
</dbReference>
<evidence type="ECO:0000313" key="6">
    <source>
        <dbReference type="Proteomes" id="UP000824063"/>
    </source>
</evidence>
<dbReference type="Gene3D" id="1.10.150.130">
    <property type="match status" value="1"/>
</dbReference>
<dbReference type="InterPro" id="IPR050808">
    <property type="entry name" value="Phage_Integrase"/>
</dbReference>
<evidence type="ECO:0000256" key="2">
    <source>
        <dbReference type="ARBA" id="ARBA00022908"/>
    </source>
</evidence>